<evidence type="ECO:0000313" key="1">
    <source>
        <dbReference type="EMBL" id="KAH0901892.1"/>
    </source>
</evidence>
<protein>
    <submittedName>
        <fullName evidence="1">Uncharacterized protein</fullName>
    </submittedName>
</protein>
<gene>
    <name evidence="1" type="ORF">HID58_041395</name>
</gene>
<organism evidence="1 2">
    <name type="scientific">Brassica napus</name>
    <name type="common">Rape</name>
    <dbReference type="NCBI Taxonomy" id="3708"/>
    <lineage>
        <taxon>Eukaryota</taxon>
        <taxon>Viridiplantae</taxon>
        <taxon>Streptophyta</taxon>
        <taxon>Embryophyta</taxon>
        <taxon>Tracheophyta</taxon>
        <taxon>Spermatophyta</taxon>
        <taxon>Magnoliopsida</taxon>
        <taxon>eudicotyledons</taxon>
        <taxon>Gunneridae</taxon>
        <taxon>Pentapetalae</taxon>
        <taxon>rosids</taxon>
        <taxon>malvids</taxon>
        <taxon>Brassicales</taxon>
        <taxon>Brassicaceae</taxon>
        <taxon>Brassiceae</taxon>
        <taxon>Brassica</taxon>
    </lineage>
</organism>
<sequence length="336" mass="39328">MPEYGRRQENQSSSRQDQQFTRCDQVAISTFLLSRRWRHIWCDIPSLTLDVDTLIAASVNETLIHYTDPKTKNLYLKATKREDIPHIDRWIKETRRMPRRKVISWCFDTCPIGKLQLFIKFNILGSSNPTTATKNVETAVFISRGGEEASMDDESDLLHMAHLPLRLRLRRCVSKLSLSDESPRRCEKLTEGFNLKPVSFMAQFHSSRPDCNLYAFWYCVLLDIKEKTLKKLSKQQVCSRLLLLYVILTKLLRFACVDRGQTENSCCSQTENSCCVKCPFCERFACVDRNVPWRESMSSEEFQILQEVYRGKQLHHLVYKRKAKQVEDFSNCEQMI</sequence>
<dbReference type="Proteomes" id="UP000824890">
    <property type="component" value="Unassembled WGS sequence"/>
</dbReference>
<accession>A0ABQ8BAP6</accession>
<reference evidence="1 2" key="1">
    <citation type="submission" date="2021-05" db="EMBL/GenBank/DDBJ databases">
        <title>Genome Assembly of Synthetic Allotetraploid Brassica napus Reveals Homoeologous Exchanges between Subgenomes.</title>
        <authorList>
            <person name="Davis J.T."/>
        </authorList>
    </citation>
    <scope>NUCLEOTIDE SEQUENCE [LARGE SCALE GENOMIC DNA]</scope>
    <source>
        <strain evidence="2">cv. Da-Ae</strain>
        <tissue evidence="1">Seedling</tissue>
    </source>
</reference>
<comment type="caution">
    <text evidence="1">The sequence shown here is derived from an EMBL/GenBank/DDBJ whole genome shotgun (WGS) entry which is preliminary data.</text>
</comment>
<proteinExistence type="predicted"/>
<name>A0ABQ8BAP6_BRANA</name>
<keyword evidence="2" id="KW-1185">Reference proteome</keyword>
<evidence type="ECO:0000313" key="2">
    <source>
        <dbReference type="Proteomes" id="UP000824890"/>
    </source>
</evidence>
<dbReference type="EMBL" id="JAGKQM010000011">
    <property type="protein sequence ID" value="KAH0901892.1"/>
    <property type="molecule type" value="Genomic_DNA"/>
</dbReference>